<dbReference type="RefSeq" id="WP_109939490.1">
    <property type="nucleotide sequence ID" value="NZ_CP176366.1"/>
</dbReference>
<protein>
    <submittedName>
        <fullName evidence="2">ABC transporter substrate-binding protein</fullName>
    </submittedName>
</protein>
<dbReference type="InterPro" id="IPR002491">
    <property type="entry name" value="ABC_transptr_periplasmic_BD"/>
</dbReference>
<dbReference type="OrthoDB" id="24039at2157"/>
<dbReference type="Gene3D" id="3.40.50.1980">
    <property type="entry name" value="Nitrogenase molybdenum iron protein domain"/>
    <property type="match status" value="2"/>
</dbReference>
<keyword evidence="3" id="KW-1185">Reference proteome</keyword>
<dbReference type="EMBL" id="QGMZ01000006">
    <property type="protein sequence ID" value="PWR75913.1"/>
    <property type="molecule type" value="Genomic_DNA"/>
</dbReference>
<dbReference type="PANTHER" id="PTHR30535">
    <property type="entry name" value="VITAMIN B12-BINDING PROTEIN"/>
    <property type="match status" value="1"/>
</dbReference>
<dbReference type="PROSITE" id="PS50983">
    <property type="entry name" value="FE_B12_PBP"/>
    <property type="match status" value="1"/>
</dbReference>
<dbReference type="InterPro" id="IPR050902">
    <property type="entry name" value="ABC_Transporter_SBP"/>
</dbReference>
<proteinExistence type="predicted"/>
<dbReference type="Pfam" id="PF01497">
    <property type="entry name" value="Peripla_BP_2"/>
    <property type="match status" value="1"/>
</dbReference>
<reference evidence="2 3" key="1">
    <citation type="submission" date="2018-05" db="EMBL/GenBank/DDBJ databases">
        <title>Draft genome of Methanospirillum stamsii Pt1.</title>
        <authorList>
            <person name="Dueholm M.S."/>
            <person name="Nielsen P.H."/>
            <person name="Bakmann L.F."/>
            <person name="Otzen D.E."/>
        </authorList>
    </citation>
    <scope>NUCLEOTIDE SEQUENCE [LARGE SCALE GENOMIC DNA]</scope>
    <source>
        <strain evidence="2 3">Pt1</strain>
    </source>
</reference>
<feature type="domain" description="Fe/B12 periplasmic-binding" evidence="1">
    <location>
        <begin position="46"/>
        <end position="308"/>
    </location>
</feature>
<dbReference type="PANTHER" id="PTHR30535:SF34">
    <property type="entry name" value="MOLYBDATE-BINDING PROTEIN MOLA"/>
    <property type="match status" value="1"/>
</dbReference>
<dbReference type="GeneID" id="97607810"/>
<evidence type="ECO:0000313" key="2">
    <source>
        <dbReference type="EMBL" id="PWR75913.1"/>
    </source>
</evidence>
<dbReference type="SUPFAM" id="SSF53807">
    <property type="entry name" value="Helical backbone' metal receptor"/>
    <property type="match status" value="1"/>
</dbReference>
<comment type="caution">
    <text evidence="2">The sequence shown here is derived from an EMBL/GenBank/DDBJ whole genome shotgun (WGS) entry which is preliminary data.</text>
</comment>
<gene>
    <name evidence="2" type="ORF">DLD82_02300</name>
</gene>
<dbReference type="AlphaFoldDB" id="A0A2V2NKP8"/>
<dbReference type="Proteomes" id="UP000245934">
    <property type="component" value="Unassembled WGS sequence"/>
</dbReference>
<sequence>MMNNVYRFLFILGFLSFGAVIIVGSAEVTFTDSVGETITLPHSVERVIGLNSDAAEAMVVLGSGDKVIGITESTLSDSALMSHLPNAVSVGNWQTPSVERILELKPDAVISYSSSKPKNADQLEAAGINLIYLDFYKFNTLEHDISAIGTMIGAEEKADEYISFMKKWEDEVTSRIGNISGEEMPTAYIEGYSEYSAQGKDSGIDILMNLAGGKNLAASLGEQWPKVTPEWVITENPSVIIKTASVKPDKTLEQVREDVLTRPGFESLNAIKEKNVYVLNGELIYGPRSPAGLMYLAKALHPEEFSDVNPDDVLKQYADNFVSGMEEGDYFAPLAF</sequence>
<accession>A0A2V2NKP8</accession>
<name>A0A2V2NKP8_9EURY</name>
<organism evidence="2 3">
    <name type="scientific">Methanospirillum stamsii</name>
    <dbReference type="NCBI Taxonomy" id="1277351"/>
    <lineage>
        <taxon>Archaea</taxon>
        <taxon>Methanobacteriati</taxon>
        <taxon>Methanobacteriota</taxon>
        <taxon>Stenosarchaea group</taxon>
        <taxon>Methanomicrobia</taxon>
        <taxon>Methanomicrobiales</taxon>
        <taxon>Methanospirillaceae</taxon>
        <taxon>Methanospirillum</taxon>
    </lineage>
</organism>
<evidence type="ECO:0000259" key="1">
    <source>
        <dbReference type="PROSITE" id="PS50983"/>
    </source>
</evidence>
<evidence type="ECO:0000313" key="3">
    <source>
        <dbReference type="Proteomes" id="UP000245934"/>
    </source>
</evidence>